<feature type="chain" id="PRO_5035949077" description="Transmembrane protein" evidence="1">
    <location>
        <begin position="23"/>
        <end position="310"/>
    </location>
</feature>
<accession>A0A8S1VA69</accession>
<proteinExistence type="predicted"/>
<dbReference type="AlphaFoldDB" id="A0A8S1VA69"/>
<gene>
    <name evidence="2" type="ORF">POCTA_138.1.T0610302</name>
</gene>
<reference evidence="2" key="1">
    <citation type="submission" date="2021-01" db="EMBL/GenBank/DDBJ databases">
        <authorList>
            <consortium name="Genoscope - CEA"/>
            <person name="William W."/>
        </authorList>
    </citation>
    <scope>NUCLEOTIDE SEQUENCE</scope>
</reference>
<feature type="signal peptide" evidence="1">
    <location>
        <begin position="1"/>
        <end position="22"/>
    </location>
</feature>
<organism evidence="2 3">
    <name type="scientific">Paramecium octaurelia</name>
    <dbReference type="NCBI Taxonomy" id="43137"/>
    <lineage>
        <taxon>Eukaryota</taxon>
        <taxon>Sar</taxon>
        <taxon>Alveolata</taxon>
        <taxon>Ciliophora</taxon>
        <taxon>Intramacronucleata</taxon>
        <taxon>Oligohymenophorea</taxon>
        <taxon>Peniculida</taxon>
        <taxon>Parameciidae</taxon>
        <taxon>Paramecium</taxon>
    </lineage>
</organism>
<dbReference type="Proteomes" id="UP000683925">
    <property type="component" value="Unassembled WGS sequence"/>
</dbReference>
<evidence type="ECO:0000256" key="1">
    <source>
        <dbReference type="SAM" id="SignalP"/>
    </source>
</evidence>
<sequence length="310" mass="37605">MSQNKTKTILILFGLIVKCLIGKTDQDATILTSGQYGYQLEKQTKQDILIFSERRQNHFDLFTNNVLIISIAIMSLNQQDIQNEFIKLLTPPQRRTVEYKHSKYHVRIQFLVVIEKLKKNKTPKAKKIWFLFKINQIQARKLKLTKQNFQLFEKLIYLYARQVIFSTFNQQFADHNFQQITNIILCLYKGFEEHQKHHNQFQILQRVISFFEEDIFKQVMRNLNQSKDQGTSFFWNINEKYVKLLYDHQFIFISKYGARIFFWQFYGVLNYIILYQEIPHQCFKLQQYHPKYPIEEEEILFPLFEFIVYT</sequence>
<protein>
    <recommendedName>
        <fullName evidence="4">Transmembrane protein</fullName>
    </recommendedName>
</protein>
<name>A0A8S1VA69_PAROT</name>
<dbReference type="OMA" id="ITSAKCA"/>
<keyword evidence="3" id="KW-1185">Reference proteome</keyword>
<evidence type="ECO:0008006" key="4">
    <source>
        <dbReference type="Google" id="ProtNLM"/>
    </source>
</evidence>
<evidence type="ECO:0000313" key="3">
    <source>
        <dbReference type="Proteomes" id="UP000683925"/>
    </source>
</evidence>
<keyword evidence="1" id="KW-0732">Signal</keyword>
<comment type="caution">
    <text evidence="2">The sequence shown here is derived from an EMBL/GenBank/DDBJ whole genome shotgun (WGS) entry which is preliminary data.</text>
</comment>
<dbReference type="EMBL" id="CAJJDP010000060">
    <property type="protein sequence ID" value="CAD8173393.1"/>
    <property type="molecule type" value="Genomic_DNA"/>
</dbReference>
<evidence type="ECO:0000313" key="2">
    <source>
        <dbReference type="EMBL" id="CAD8173393.1"/>
    </source>
</evidence>